<feature type="domain" description="Fido" evidence="4">
    <location>
        <begin position="106"/>
        <end position="251"/>
    </location>
</feature>
<dbReference type="Gene3D" id="1.10.10.10">
    <property type="entry name" value="Winged helix-like DNA-binding domain superfamily/Winged helix DNA-binding domain"/>
    <property type="match status" value="1"/>
</dbReference>
<evidence type="ECO:0000313" key="5">
    <source>
        <dbReference type="EMBL" id="OLP07437.1"/>
    </source>
</evidence>
<dbReference type="EMBL" id="MSYM01000008">
    <property type="protein sequence ID" value="OLP07437.1"/>
    <property type="molecule type" value="Genomic_DNA"/>
</dbReference>
<protein>
    <submittedName>
        <fullName evidence="5">Putative cell filamentation protein Fic</fullName>
    </submittedName>
</protein>
<organism evidence="5 6">
    <name type="scientific">Rhodoferax antarcticus ANT.BR</name>
    <dbReference type="NCBI Taxonomy" id="1111071"/>
    <lineage>
        <taxon>Bacteria</taxon>
        <taxon>Pseudomonadati</taxon>
        <taxon>Pseudomonadota</taxon>
        <taxon>Betaproteobacteria</taxon>
        <taxon>Burkholderiales</taxon>
        <taxon>Comamonadaceae</taxon>
        <taxon>Rhodoferax</taxon>
    </lineage>
</organism>
<feature type="site" description="Important for autoinhibition of adenylyltransferase activity" evidence="3">
    <location>
        <position position="62"/>
    </location>
</feature>
<dbReference type="STRING" id="81479.RA876_00980"/>
<evidence type="ECO:0000256" key="2">
    <source>
        <dbReference type="PIRSR" id="PIRSR640198-2"/>
    </source>
</evidence>
<evidence type="ECO:0000313" key="6">
    <source>
        <dbReference type="Proteomes" id="UP000185911"/>
    </source>
</evidence>
<feature type="active site" evidence="1">
    <location>
        <position position="186"/>
    </location>
</feature>
<dbReference type="Proteomes" id="UP000185911">
    <property type="component" value="Unassembled WGS sequence"/>
</dbReference>
<dbReference type="InterPro" id="IPR003812">
    <property type="entry name" value="Fido"/>
</dbReference>
<comment type="caution">
    <text evidence="5">The sequence shown here is derived from an EMBL/GenBank/DDBJ whole genome shotgun (WGS) entry which is preliminary data.</text>
</comment>
<keyword evidence="2" id="KW-0067">ATP-binding</keyword>
<name>A0A1Q8YHK0_9BURK</name>
<dbReference type="InterPro" id="IPR040198">
    <property type="entry name" value="Fido_containing"/>
</dbReference>
<gene>
    <name evidence="5" type="ORF">BLL52_1267</name>
</gene>
<evidence type="ECO:0000256" key="3">
    <source>
        <dbReference type="PIRSR" id="PIRSR640198-3"/>
    </source>
</evidence>
<feature type="binding site" evidence="2">
    <location>
        <begin position="227"/>
        <end position="228"/>
    </location>
    <ligand>
        <name>ATP</name>
        <dbReference type="ChEBI" id="CHEBI:30616"/>
    </ligand>
</feature>
<dbReference type="PANTHER" id="PTHR13504">
    <property type="entry name" value="FIDO DOMAIN-CONTAINING PROTEIN DDB_G0283145"/>
    <property type="match status" value="1"/>
</dbReference>
<dbReference type="Pfam" id="PF02661">
    <property type="entry name" value="Fic"/>
    <property type="match status" value="1"/>
</dbReference>
<dbReference type="InterPro" id="IPR036597">
    <property type="entry name" value="Fido-like_dom_sf"/>
</dbReference>
<dbReference type="Gene3D" id="1.10.3290.10">
    <property type="entry name" value="Fido-like domain"/>
    <property type="match status" value="1"/>
</dbReference>
<feature type="binding site" evidence="2">
    <location>
        <begin position="190"/>
        <end position="197"/>
    </location>
    <ligand>
        <name>ATP</name>
        <dbReference type="ChEBI" id="CHEBI:30616"/>
    </ligand>
</feature>
<dbReference type="InterPro" id="IPR036390">
    <property type="entry name" value="WH_DNA-bd_sf"/>
</dbReference>
<dbReference type="PANTHER" id="PTHR13504:SF38">
    <property type="entry name" value="FIDO DOMAIN-CONTAINING PROTEIN"/>
    <property type="match status" value="1"/>
</dbReference>
<dbReference type="GO" id="GO:0005524">
    <property type="term" value="F:ATP binding"/>
    <property type="evidence" value="ECO:0007669"/>
    <property type="project" value="UniProtKB-KW"/>
</dbReference>
<dbReference type="SUPFAM" id="SSF46785">
    <property type="entry name" value="Winged helix' DNA-binding domain"/>
    <property type="match status" value="1"/>
</dbReference>
<dbReference type="RefSeq" id="WP_075585749.1">
    <property type="nucleotide sequence ID" value="NZ_MSYM01000008.1"/>
</dbReference>
<evidence type="ECO:0000259" key="4">
    <source>
        <dbReference type="PROSITE" id="PS51459"/>
    </source>
</evidence>
<dbReference type="PROSITE" id="PS51459">
    <property type="entry name" value="FIDO"/>
    <property type="match status" value="1"/>
</dbReference>
<keyword evidence="2" id="KW-0547">Nucleotide-binding</keyword>
<dbReference type="SUPFAM" id="SSF140931">
    <property type="entry name" value="Fic-like"/>
    <property type="match status" value="1"/>
</dbReference>
<evidence type="ECO:0000256" key="1">
    <source>
        <dbReference type="PIRSR" id="PIRSR640198-1"/>
    </source>
</evidence>
<dbReference type="InterPro" id="IPR013196">
    <property type="entry name" value="HTH_11"/>
</dbReference>
<proteinExistence type="predicted"/>
<dbReference type="InterPro" id="IPR036388">
    <property type="entry name" value="WH-like_DNA-bd_sf"/>
</dbReference>
<reference evidence="5 6" key="1">
    <citation type="submission" date="2017-01" db="EMBL/GenBank/DDBJ databases">
        <title>Genome sequence of Rhodoferax antarcticus ANT.BR, a psychrophilic purple nonsulfur bacterium from an Antarctic microbial mat.</title>
        <authorList>
            <person name="Baker J."/>
            <person name="Riester C."/>
            <person name="Skinner B."/>
            <person name="Newell A."/>
            <person name="Swingley W."/>
            <person name="Madigan M."/>
            <person name="Jung D."/>
            <person name="Asao M."/>
            <person name="Chen M."/>
            <person name="Loughlin P."/>
            <person name="Pan H."/>
            <person name="Lin S."/>
            <person name="Li N."/>
            <person name="Shaw J."/>
            <person name="Prado M."/>
            <person name="Sherman C."/>
            <person name="Li X."/>
            <person name="Tang J."/>
            <person name="Blankenship R."/>
            <person name="Zhao T."/>
            <person name="Touchman J."/>
            <person name="Sattley M."/>
        </authorList>
    </citation>
    <scope>NUCLEOTIDE SEQUENCE [LARGE SCALE GENOMIC DNA]</scope>
    <source>
        <strain evidence="5 6">ANT.BR</strain>
    </source>
</reference>
<keyword evidence="6" id="KW-1185">Reference proteome</keyword>
<sequence>MNKKPVKPLEKFFTEAPRWHEKIGAIHALMERVKISEEQSGDVLHLRRLNRILSVHASTAIEGNQLTLGQVTDVINGKPVWGPPKDIKEVQNAWHAYNEMPGYAPWSVDDLLRAHANLTDTLIGESGQFRTGGVAVVGSDGTLLHRGALSSQVPNLVDQLLQWGQTSEAHPLITSSAVHYRLEYIHPFRDGNGRIGRLWQTLILAQWNPLFAWMPMETLVHHNQMLYYKALQDSHATAVVDCRPFIDFMLDAIANSLYKYIDVAARTVVDVGVNVGARVGVNVGVTAQILALLTKQPQLSAREIASLLNKTTRTIERHLKALREQGQILRVGSDKVGHWQIIERAA</sequence>
<accession>A0A1Q8YHK0</accession>
<dbReference type="AlphaFoldDB" id="A0A1Q8YHK0"/>
<dbReference type="Pfam" id="PF08279">
    <property type="entry name" value="HTH_11"/>
    <property type="match status" value="1"/>
</dbReference>